<dbReference type="EMBL" id="CP031165">
    <property type="protein sequence ID" value="AXV05130.1"/>
    <property type="molecule type" value="Genomic_DNA"/>
</dbReference>
<dbReference type="InterPro" id="IPR003439">
    <property type="entry name" value="ABC_transporter-like_ATP-bd"/>
</dbReference>
<keyword evidence="4 6" id="KW-0067">ATP-binding</keyword>
<comment type="similarity">
    <text evidence="1">Belongs to the ABC transporter superfamily.</text>
</comment>
<evidence type="ECO:0000256" key="3">
    <source>
        <dbReference type="ARBA" id="ARBA00022741"/>
    </source>
</evidence>
<evidence type="ECO:0000313" key="7">
    <source>
        <dbReference type="Proteomes" id="UP000264006"/>
    </source>
</evidence>
<dbReference type="PROSITE" id="PS00211">
    <property type="entry name" value="ABC_TRANSPORTER_1"/>
    <property type="match status" value="1"/>
</dbReference>
<dbReference type="SMART" id="SM00382">
    <property type="entry name" value="AAA"/>
    <property type="match status" value="1"/>
</dbReference>
<evidence type="ECO:0000256" key="1">
    <source>
        <dbReference type="ARBA" id="ARBA00005417"/>
    </source>
</evidence>
<dbReference type="GO" id="GO:0005524">
    <property type="term" value="F:ATP binding"/>
    <property type="evidence" value="ECO:0007669"/>
    <property type="project" value="UniProtKB-KW"/>
</dbReference>
<name>A0A346XSD3_9ACTN</name>
<dbReference type="PANTHER" id="PTHR42734">
    <property type="entry name" value="METAL TRANSPORT SYSTEM ATP-BINDING PROTEIN TM_0124-RELATED"/>
    <property type="match status" value="1"/>
</dbReference>
<dbReference type="RefSeq" id="WP_216826335.1">
    <property type="nucleotide sequence ID" value="NZ_CAXIBR010000075.1"/>
</dbReference>
<evidence type="ECO:0000256" key="2">
    <source>
        <dbReference type="ARBA" id="ARBA00022448"/>
    </source>
</evidence>
<dbReference type="InterPro" id="IPR003593">
    <property type="entry name" value="AAA+_ATPase"/>
</dbReference>
<dbReference type="Proteomes" id="UP000264006">
    <property type="component" value="Chromosome"/>
</dbReference>
<sequence>MSTAIHMSGVRVTYGNAIALDDVHLDLPMGAVTALIGPNGSGKSTLLGAVSGLLQPAAGTVTVLGGPPRRLGPRLAYVPQQTESNRLLPVTVREVVTMARYAHRRGLRWLTRQDREAVDRAMTRMEVDHLADRHLSTLSGGQRQRVLVAQGLAQDAEVLLLDEPVTGLDLPSQQLILQAINVEKSAGRTILLTTHDLADAQRADHVVLLAGHVVAAGTPAEVLVPDVLREGYGGRLVDLDGGTLLEDVHGHHGHVHRYGDHDHQH</sequence>
<dbReference type="InterPro" id="IPR050153">
    <property type="entry name" value="Metal_Ion_Import_ABC"/>
</dbReference>
<evidence type="ECO:0000259" key="5">
    <source>
        <dbReference type="PROSITE" id="PS50893"/>
    </source>
</evidence>
<dbReference type="GO" id="GO:0016887">
    <property type="term" value="F:ATP hydrolysis activity"/>
    <property type="evidence" value="ECO:0007669"/>
    <property type="project" value="InterPro"/>
</dbReference>
<evidence type="ECO:0000256" key="4">
    <source>
        <dbReference type="ARBA" id="ARBA00022840"/>
    </source>
</evidence>
<feature type="domain" description="ABC transporter" evidence="5">
    <location>
        <begin position="5"/>
        <end position="236"/>
    </location>
</feature>
<dbReference type="InterPro" id="IPR047748">
    <property type="entry name" value="AztA-like"/>
</dbReference>
<dbReference type="AlphaFoldDB" id="A0A346XSD3"/>
<gene>
    <name evidence="6" type="ORF">DVS28_a0423</name>
</gene>
<organism evidence="6 7">
    <name type="scientific">Euzebya pacifica</name>
    <dbReference type="NCBI Taxonomy" id="1608957"/>
    <lineage>
        <taxon>Bacteria</taxon>
        <taxon>Bacillati</taxon>
        <taxon>Actinomycetota</taxon>
        <taxon>Nitriliruptoria</taxon>
        <taxon>Euzebyales</taxon>
    </lineage>
</organism>
<evidence type="ECO:0000313" key="6">
    <source>
        <dbReference type="EMBL" id="AXV05130.1"/>
    </source>
</evidence>
<reference evidence="6 7" key="1">
    <citation type="submission" date="2018-09" db="EMBL/GenBank/DDBJ databases">
        <title>Complete genome sequence of Euzebya sp. DY32-46 isolated from seawater of Pacific Ocean.</title>
        <authorList>
            <person name="Xu L."/>
            <person name="Wu Y.-H."/>
            <person name="Xu X.-W."/>
        </authorList>
    </citation>
    <scope>NUCLEOTIDE SEQUENCE [LARGE SCALE GENOMIC DNA]</scope>
    <source>
        <strain evidence="6 7">DY32-46</strain>
    </source>
</reference>
<dbReference type="InterPro" id="IPR017871">
    <property type="entry name" value="ABC_transporter-like_CS"/>
</dbReference>
<keyword evidence="3" id="KW-0547">Nucleotide-binding</keyword>
<dbReference type="CDD" id="cd03235">
    <property type="entry name" value="ABC_Metallic_Cations"/>
    <property type="match status" value="1"/>
</dbReference>
<dbReference type="PANTHER" id="PTHR42734:SF5">
    <property type="entry name" value="IRON TRANSPORT SYSTEM ATP-BINDING PROTEIN HI_0361-RELATED"/>
    <property type="match status" value="1"/>
</dbReference>
<dbReference type="SUPFAM" id="SSF52540">
    <property type="entry name" value="P-loop containing nucleoside triphosphate hydrolases"/>
    <property type="match status" value="1"/>
</dbReference>
<accession>A0A346XSD3</accession>
<dbReference type="InterPro" id="IPR027417">
    <property type="entry name" value="P-loop_NTPase"/>
</dbReference>
<proteinExistence type="inferred from homology"/>
<keyword evidence="2" id="KW-0813">Transport</keyword>
<dbReference type="NCBIfam" id="NF040873">
    <property type="entry name" value="AztA"/>
    <property type="match status" value="1"/>
</dbReference>
<dbReference type="KEGG" id="euz:DVS28_a0423"/>
<protein>
    <submittedName>
        <fullName evidence="6">Zinc ABC transporter, ATP-binding protein ZnuC</fullName>
    </submittedName>
</protein>
<dbReference type="Pfam" id="PF00005">
    <property type="entry name" value="ABC_tran"/>
    <property type="match status" value="1"/>
</dbReference>
<dbReference type="PROSITE" id="PS50893">
    <property type="entry name" value="ABC_TRANSPORTER_2"/>
    <property type="match status" value="1"/>
</dbReference>
<dbReference type="Gene3D" id="3.40.50.300">
    <property type="entry name" value="P-loop containing nucleotide triphosphate hydrolases"/>
    <property type="match status" value="1"/>
</dbReference>
<keyword evidence="7" id="KW-1185">Reference proteome</keyword>